<feature type="compositionally biased region" description="Polar residues" evidence="1">
    <location>
        <begin position="260"/>
        <end position="271"/>
    </location>
</feature>
<dbReference type="Proteomes" id="UP000038045">
    <property type="component" value="Unplaced"/>
</dbReference>
<feature type="region of interest" description="Disordered" evidence="1">
    <location>
        <begin position="474"/>
        <end position="506"/>
    </location>
</feature>
<feature type="region of interest" description="Disordered" evidence="1">
    <location>
        <begin position="1"/>
        <end position="20"/>
    </location>
</feature>
<name>A0A0N5A736_PARTI</name>
<reference evidence="3" key="1">
    <citation type="submission" date="2017-02" db="UniProtKB">
        <authorList>
            <consortium name="WormBaseParasite"/>
        </authorList>
    </citation>
    <scope>IDENTIFICATION</scope>
</reference>
<proteinExistence type="predicted"/>
<feature type="compositionally biased region" description="Low complexity" evidence="1">
    <location>
        <begin position="630"/>
        <end position="647"/>
    </location>
</feature>
<feature type="compositionally biased region" description="Basic and acidic residues" evidence="1">
    <location>
        <begin position="479"/>
        <end position="493"/>
    </location>
</feature>
<organism evidence="2 3">
    <name type="scientific">Parastrongyloides trichosuri</name>
    <name type="common">Possum-specific nematode worm</name>
    <dbReference type="NCBI Taxonomy" id="131310"/>
    <lineage>
        <taxon>Eukaryota</taxon>
        <taxon>Metazoa</taxon>
        <taxon>Ecdysozoa</taxon>
        <taxon>Nematoda</taxon>
        <taxon>Chromadorea</taxon>
        <taxon>Rhabditida</taxon>
        <taxon>Tylenchina</taxon>
        <taxon>Panagrolaimomorpha</taxon>
        <taxon>Strongyloidoidea</taxon>
        <taxon>Strongyloididae</taxon>
        <taxon>Parastrongyloides</taxon>
    </lineage>
</organism>
<feature type="region of interest" description="Disordered" evidence="1">
    <location>
        <begin position="222"/>
        <end position="273"/>
    </location>
</feature>
<dbReference type="AlphaFoldDB" id="A0A0N5A736"/>
<feature type="compositionally biased region" description="Polar residues" evidence="1">
    <location>
        <begin position="140"/>
        <end position="169"/>
    </location>
</feature>
<accession>A0A0N5A736</accession>
<feature type="region of interest" description="Disordered" evidence="1">
    <location>
        <begin position="64"/>
        <end position="169"/>
    </location>
</feature>
<evidence type="ECO:0000313" key="3">
    <source>
        <dbReference type="WBParaSite" id="PTRK_0001782300.1"/>
    </source>
</evidence>
<feature type="region of interest" description="Disordered" evidence="1">
    <location>
        <begin position="617"/>
        <end position="656"/>
    </location>
</feature>
<sequence length="856" mass="99852">MQNNYDFPDHLNQSSRFNKHGDKFEYSNQMTSEYYHEMETFLPNDMEIEDDYPNLMRCDGFISSTHQQNSQKTQQHNLHPYNSSRNVGMNKDFHKQDNNRNDSQQNNNFYSNPNTFIPKKKPFPEMPSDSNRRGNMVYRDQNTNFQQNNWQPINEDSIHPRSSNNSKVQLNRIVTTQSKVDRVNIKDDNNVEYRDKVNNIQPVSKVQSVVQLMNKLEKSFDLGPNLKNKRLSNAGMNKDIQKQKSLPYPLDFDDDRDQNSRANSETSSTTKGKVANTVKKLQDKLQTNIKSIGETQQKKSLVQFNNNRSSDNLSIVKERNDILDSLPEPLSSEASEISNELKRLSTESDYIKETLPEDPPKKKIEQHISQTLSKNMAIEAKMLMQYFQKRRPLLNFLGVGLSDQLWEQVNSLPSKTVKLVYLEEMGSSNNIMKQKEQPRLSKRLSIRSSIRQDPRKLALKKKLLQTKSDNQNVTSNYSKIDKSLKKNSKDGLKKKIPTLNDYSSNHNDDELKRNYIHNHQNVNAQYLNDFSPKQQNNFDNNFEEECQEKHDIEYVDHSKKDYYMDFNIIHEDQSNYDDEKQVMEDGRNCFDNSGTLQSIDTKTGRFVKKSAAALIAKRQAHSVESPTNPPMKSNSSSSIASRHSNQNTIKNHNQEEVDHIERYQKDLWNENKINSKGYSYNIGDKNGKLLNASMGQRQHLRSVKSVDHLLFEDNHINQNIYEDNEIPDYDPRITKTSSYQQLLHDDYENPQDMEQIEMPRIPPHKSHFKQPPLSKSSNNHYQQQYNEEYSNNQFLYTGARPFIPKQAPIPPNMNDYPENTLRDKKSMTVDSRPKKGTWRLYGSLGKLFKKRAAIRL</sequence>
<feature type="compositionally biased region" description="Basic and acidic residues" evidence="1">
    <location>
        <begin position="91"/>
        <end position="100"/>
    </location>
</feature>
<protein>
    <submittedName>
        <fullName evidence="3">ZM domain-containing protein</fullName>
    </submittedName>
</protein>
<feature type="compositionally biased region" description="Polar residues" evidence="1">
    <location>
        <begin position="64"/>
        <end position="87"/>
    </location>
</feature>
<feature type="compositionally biased region" description="Polar residues" evidence="1">
    <location>
        <begin position="1"/>
        <end position="16"/>
    </location>
</feature>
<evidence type="ECO:0000313" key="2">
    <source>
        <dbReference type="Proteomes" id="UP000038045"/>
    </source>
</evidence>
<keyword evidence="2" id="KW-1185">Reference proteome</keyword>
<evidence type="ECO:0000256" key="1">
    <source>
        <dbReference type="SAM" id="MobiDB-lite"/>
    </source>
</evidence>
<dbReference type="WBParaSite" id="PTRK_0001782300.1">
    <property type="protein sequence ID" value="PTRK_0001782300.1"/>
    <property type="gene ID" value="PTRK_0001782300"/>
</dbReference>